<feature type="binding site" evidence="3">
    <location>
        <begin position="72"/>
        <end position="74"/>
    </location>
    <ligand>
        <name>substrate</name>
    </ligand>
</feature>
<comment type="caution">
    <text evidence="7">The sequence shown here is derived from an EMBL/GenBank/DDBJ whole genome shotgun (WGS) entry which is preliminary data.</text>
</comment>
<feature type="binding site" evidence="3">
    <location>
        <position position="290"/>
    </location>
    <ligand>
        <name>substrate</name>
    </ligand>
</feature>
<keyword evidence="1 4" id="KW-0479">Metal-binding</keyword>
<feature type="modified residue" description="N6-carboxylysine" evidence="5">
    <location>
        <position position="159"/>
    </location>
</feature>
<organism evidence="7 8">
    <name type="scientific">Acetonema longum DSM 6540</name>
    <dbReference type="NCBI Taxonomy" id="1009370"/>
    <lineage>
        <taxon>Bacteria</taxon>
        <taxon>Bacillati</taxon>
        <taxon>Bacillota</taxon>
        <taxon>Negativicutes</taxon>
        <taxon>Acetonemataceae</taxon>
        <taxon>Acetonema</taxon>
    </lineage>
</organism>
<dbReference type="GO" id="GO:0016810">
    <property type="term" value="F:hydrolase activity, acting on carbon-nitrogen (but not peptide) bonds"/>
    <property type="evidence" value="ECO:0007669"/>
    <property type="project" value="InterPro"/>
</dbReference>
<dbReference type="InterPro" id="IPR010229">
    <property type="entry name" value="Pept_M38_dipep"/>
</dbReference>
<dbReference type="Proteomes" id="UP000003240">
    <property type="component" value="Unassembled WGS sequence"/>
</dbReference>
<dbReference type="OrthoDB" id="9775607at2"/>
<feature type="binding site" evidence="3">
    <location>
        <position position="134"/>
    </location>
    <ligand>
        <name>substrate</name>
    </ligand>
</feature>
<comment type="cofactor">
    <cofactor evidence="1 4">
        <name>Zn(2+)</name>
        <dbReference type="ChEBI" id="CHEBI:29105"/>
    </cofactor>
    <text evidence="1 4">Binds 2 Zn(2+) ions per subunit.</text>
</comment>
<sequence>MTVLIKNANVYAPENLGRQDILIAGEKILRLDRNIEPGGVAACLPDMEILDARGSVVLPGLIDPHVHLIGGGGEMGFATRTPEVSLEKIIEAGVTTAVGLLGTDGIARSVEPLLAKAKGLETEGITTYIYTGSYTTPSVTITGSVARDIMFIDKIIGVKMALSDHRSSHFTFDELVRLASDARVAGMLSGKPGIVHIHMGEGKGRLDMIMKAAAETDIPVTQFMPTHVTRTRELFEQAKEFAKLGGHIDITSFGELTAADKIKPSRAISECIKDGVPAANITVSSDGNGSVPQYDSAGNIIGIGIGSLDASLMVLKNLVQQEKLDIGQAIPFFTAHVAKVLGIYPRKGCIRQDSDADLLVMDRDLKLQVVLAKGRKMMDQGRVIAKGTFAR</sequence>
<dbReference type="EC" id="3.4.19.-" evidence="1"/>
<dbReference type="GO" id="GO:0006508">
    <property type="term" value="P:proteolysis"/>
    <property type="evidence" value="ECO:0007669"/>
    <property type="project" value="UniProtKB-KW"/>
</dbReference>
<name>F7NG58_9FIRM</name>
<dbReference type="Gene3D" id="3.20.20.140">
    <property type="entry name" value="Metal-dependent hydrolases"/>
    <property type="match status" value="1"/>
</dbReference>
<evidence type="ECO:0000256" key="3">
    <source>
        <dbReference type="PIRSR" id="PIRSR001238-2"/>
    </source>
</evidence>
<dbReference type="GO" id="GO:0008798">
    <property type="term" value="F:beta-aspartyl-peptidase activity"/>
    <property type="evidence" value="ECO:0007669"/>
    <property type="project" value="InterPro"/>
</dbReference>
<keyword evidence="1" id="KW-0482">Metalloprotease</keyword>
<evidence type="ECO:0000256" key="2">
    <source>
        <dbReference type="PIRSR" id="PIRSR001238-1"/>
    </source>
</evidence>
<feature type="binding site" evidence="3">
    <location>
        <position position="103"/>
    </location>
    <ligand>
        <name>substrate</name>
    </ligand>
</feature>
<feature type="binding site" evidence="4">
    <location>
        <position position="67"/>
    </location>
    <ligand>
        <name>Zn(2+)</name>
        <dbReference type="ChEBI" id="CHEBI:29105"/>
        <label>1</label>
        <note>catalytic</note>
    </ligand>
</feature>
<feature type="domain" description="Amidohydrolase-related" evidence="6">
    <location>
        <begin position="56"/>
        <end position="374"/>
    </location>
</feature>
<feature type="binding site" evidence="3">
    <location>
        <position position="230"/>
    </location>
    <ligand>
        <name>substrate</name>
    </ligand>
</feature>
<feature type="binding site" evidence="4">
    <location>
        <position position="65"/>
    </location>
    <ligand>
        <name>Zn(2+)</name>
        <dbReference type="ChEBI" id="CHEBI:29105"/>
        <label>1</label>
        <note>catalytic</note>
    </ligand>
</feature>
<keyword evidence="1 4" id="KW-0862">Zinc</keyword>
<feature type="binding site" evidence="3">
    <location>
        <position position="166"/>
    </location>
    <ligand>
        <name>substrate</name>
    </ligand>
</feature>
<comment type="function">
    <text evidence="1">Catalyzes the hydrolytic cleavage of a subset of L-isoaspartyl (L-beta-aspartyl) dipeptides. Used to degrade proteins damaged by L-isoaspartyl residues formation.</text>
</comment>
<keyword evidence="1 7" id="KW-0378">Hydrolase</keyword>
<dbReference type="InterPro" id="IPR050378">
    <property type="entry name" value="Metallo-dep_Hydrolases_sf"/>
</dbReference>
<accession>F7NG58</accession>
<evidence type="ECO:0000313" key="8">
    <source>
        <dbReference type="Proteomes" id="UP000003240"/>
    </source>
</evidence>
<dbReference type="GO" id="GO:0005737">
    <property type="term" value="C:cytoplasm"/>
    <property type="evidence" value="ECO:0007669"/>
    <property type="project" value="UniProtKB-SubCell"/>
</dbReference>
<dbReference type="InterPro" id="IPR011059">
    <property type="entry name" value="Metal-dep_hydrolase_composite"/>
</dbReference>
<proteinExistence type="inferred from homology"/>
<evidence type="ECO:0000313" key="7">
    <source>
        <dbReference type="EMBL" id="EGO64976.1"/>
    </source>
</evidence>
<dbReference type="eggNOG" id="COG0044">
    <property type="taxonomic scope" value="Bacteria"/>
</dbReference>
<feature type="binding site" description="via carbamate group" evidence="4">
    <location>
        <position position="159"/>
    </location>
    <ligand>
        <name>Zn(2+)</name>
        <dbReference type="ChEBI" id="CHEBI:29105"/>
        <label>1</label>
        <note>catalytic</note>
    </ligand>
</feature>
<keyword evidence="1" id="KW-0645">Protease</keyword>
<feature type="binding site" evidence="4">
    <location>
        <position position="227"/>
    </location>
    <ligand>
        <name>Zn(2+)</name>
        <dbReference type="ChEBI" id="CHEBI:29105"/>
        <label>2</label>
        <note>catalytic</note>
    </ligand>
</feature>
<dbReference type="GO" id="GO:0008237">
    <property type="term" value="F:metallopeptidase activity"/>
    <property type="evidence" value="ECO:0007669"/>
    <property type="project" value="UniProtKB-KW"/>
</dbReference>
<dbReference type="InterPro" id="IPR032466">
    <property type="entry name" value="Metal_Hydrolase"/>
</dbReference>
<evidence type="ECO:0000259" key="6">
    <source>
        <dbReference type="Pfam" id="PF01979"/>
    </source>
</evidence>
<gene>
    <name evidence="7" type="ORF">ALO_05223</name>
</gene>
<dbReference type="InterPro" id="IPR006680">
    <property type="entry name" value="Amidohydro-rel"/>
</dbReference>
<dbReference type="AlphaFoldDB" id="F7NG58"/>
<reference evidence="7 8" key="1">
    <citation type="journal article" date="2011" name="EMBO J.">
        <title>Structural diversity of bacterial flagellar motors.</title>
        <authorList>
            <person name="Chen S."/>
            <person name="Beeby M."/>
            <person name="Murphy G.E."/>
            <person name="Leadbetter J.R."/>
            <person name="Hendrixson D.R."/>
            <person name="Briegel A."/>
            <person name="Li Z."/>
            <person name="Shi J."/>
            <person name="Tocheva E.I."/>
            <person name="Muller A."/>
            <person name="Dobro M.J."/>
            <person name="Jensen G.J."/>
        </authorList>
    </citation>
    <scope>NUCLEOTIDE SEQUENCE [LARGE SCALE GENOMIC DNA]</scope>
    <source>
        <strain evidence="7 8">DSM 6540</strain>
    </source>
</reference>
<dbReference type="EMBL" id="AFGF01000040">
    <property type="protein sequence ID" value="EGO64976.1"/>
    <property type="molecule type" value="Genomic_DNA"/>
</dbReference>
<dbReference type="SUPFAM" id="SSF51338">
    <property type="entry name" value="Composite domain of metallo-dependent hydrolases"/>
    <property type="match status" value="1"/>
</dbReference>
<dbReference type="PIRSF" id="PIRSF001238">
    <property type="entry name" value="IadA"/>
    <property type="match status" value="1"/>
</dbReference>
<feature type="binding site" evidence="4">
    <location>
        <position position="198"/>
    </location>
    <ligand>
        <name>Zn(2+)</name>
        <dbReference type="ChEBI" id="CHEBI:29105"/>
        <label>2</label>
        <note>catalytic</note>
    </ligand>
</feature>
<dbReference type="PANTHER" id="PTHR11647:SF1">
    <property type="entry name" value="COLLAPSIN RESPONSE MEDIATOR PROTEIN"/>
    <property type="match status" value="1"/>
</dbReference>
<evidence type="ECO:0000256" key="1">
    <source>
        <dbReference type="PIRNR" id="PIRNR001238"/>
    </source>
</evidence>
<dbReference type="PANTHER" id="PTHR11647">
    <property type="entry name" value="HYDRANTOINASE/DIHYDROPYRIMIDINASE FAMILY MEMBER"/>
    <property type="match status" value="1"/>
</dbReference>
<dbReference type="RefSeq" id="WP_004093491.1">
    <property type="nucleotide sequence ID" value="NZ_AFGF01000040.1"/>
</dbReference>
<feature type="active site" description="Proton acceptor" evidence="2">
    <location>
        <position position="286"/>
    </location>
</feature>
<dbReference type="Pfam" id="PF01979">
    <property type="entry name" value="Amidohydro_1"/>
    <property type="match status" value="1"/>
</dbReference>
<feature type="binding site" evidence="4">
    <location>
        <position position="286"/>
    </location>
    <ligand>
        <name>Zn(2+)</name>
        <dbReference type="ChEBI" id="CHEBI:29105"/>
        <label>1</label>
        <note>catalytic</note>
    </ligand>
</feature>
<comment type="PTM">
    <text evidence="5">Carbamylation allows a single lysine to coordinate two zinc ions.</text>
</comment>
<protein>
    <recommendedName>
        <fullName evidence="1">Isoaspartyl dipeptidase</fullName>
        <ecNumber evidence="1">3.4.19.-</ecNumber>
    </recommendedName>
</protein>
<comment type="similarity">
    <text evidence="1">Belongs to the peptidase M38 family.</text>
</comment>
<feature type="binding site" description="via carbamate group" evidence="4">
    <location>
        <position position="159"/>
    </location>
    <ligand>
        <name>Zn(2+)</name>
        <dbReference type="ChEBI" id="CHEBI:29105"/>
        <label>2</label>
        <note>catalytic</note>
    </ligand>
</feature>
<dbReference type="NCBIfam" id="TIGR01975">
    <property type="entry name" value="isoAsp_dipep"/>
    <property type="match status" value="1"/>
</dbReference>
<dbReference type="Gene3D" id="2.30.40.10">
    <property type="entry name" value="Urease, subunit C, domain 1"/>
    <property type="match status" value="1"/>
</dbReference>
<dbReference type="STRING" id="1009370.ALO_05223"/>
<evidence type="ECO:0000256" key="5">
    <source>
        <dbReference type="PIRSR" id="PIRSR001238-50"/>
    </source>
</evidence>
<evidence type="ECO:0000256" key="4">
    <source>
        <dbReference type="PIRSR" id="PIRSR001238-3"/>
    </source>
</evidence>
<comment type="PTM">
    <text evidence="1">Carboxylation allows a single lysine to coordinate two zinc ions.</text>
</comment>
<keyword evidence="8" id="KW-1185">Reference proteome</keyword>
<dbReference type="SUPFAM" id="SSF51556">
    <property type="entry name" value="Metallo-dependent hydrolases"/>
    <property type="match status" value="1"/>
</dbReference>
<dbReference type="GO" id="GO:0046872">
    <property type="term" value="F:metal ion binding"/>
    <property type="evidence" value="ECO:0007669"/>
    <property type="project" value="UniProtKB-KW"/>
</dbReference>
<comment type="subcellular location">
    <subcellularLocation>
        <location evidence="1">Cytoplasm</location>
    </subcellularLocation>
</comment>